<dbReference type="AlphaFoldDB" id="A0A4U0SUN2"/>
<organism evidence="1 2">
    <name type="scientific">Actinacidiphila oryziradicis</name>
    <dbReference type="NCBI Taxonomy" id="2571141"/>
    <lineage>
        <taxon>Bacteria</taxon>
        <taxon>Bacillati</taxon>
        <taxon>Actinomycetota</taxon>
        <taxon>Actinomycetes</taxon>
        <taxon>Kitasatosporales</taxon>
        <taxon>Streptomycetaceae</taxon>
        <taxon>Actinacidiphila</taxon>
    </lineage>
</organism>
<evidence type="ECO:0000313" key="2">
    <source>
        <dbReference type="Proteomes" id="UP000305778"/>
    </source>
</evidence>
<protein>
    <submittedName>
        <fullName evidence="1">DUF4241 domain-containing protein</fullName>
    </submittedName>
</protein>
<accession>A0A4U0SUN2</accession>
<keyword evidence="2" id="KW-1185">Reference proteome</keyword>
<sequence length="174" mass="18397">MAVEDLGKLDLPSGHLYACDPFVALDRESAAAYSASVPAGSYPVQVARVRQEGASGSRVVAVKLVIWDEPAFTWEVDDDQPGYGVDAGAGCFIDLESVPVFERLHQAGADSPVRAAFRRTDDEAVATILADAASGHAMAIFSSGVGDGYYPTWIGRAVSGHVVCFVTQFMNPEA</sequence>
<name>A0A4U0SUN2_9ACTN</name>
<dbReference type="OrthoDB" id="9789980at2"/>
<gene>
    <name evidence="1" type="ORF">FCI23_10660</name>
</gene>
<reference evidence="1 2" key="1">
    <citation type="submission" date="2019-04" db="EMBL/GenBank/DDBJ databases">
        <title>Streptomyces oryziradicis sp. nov., a novel actinomycete isolated from rhizosphere soil of rice (Oryza sativa L.).</title>
        <authorList>
            <person name="Li C."/>
        </authorList>
    </citation>
    <scope>NUCLEOTIDE SEQUENCE [LARGE SCALE GENOMIC DNA]</scope>
    <source>
        <strain evidence="1 2">NEAU-C40</strain>
    </source>
</reference>
<proteinExistence type="predicted"/>
<dbReference type="RefSeq" id="WP_136723237.1">
    <property type="nucleotide sequence ID" value="NZ_SUMC01000007.1"/>
</dbReference>
<dbReference type="EMBL" id="SUMC01000007">
    <property type="protein sequence ID" value="TKA11777.1"/>
    <property type="molecule type" value="Genomic_DNA"/>
</dbReference>
<dbReference type="Pfam" id="PF14025">
    <property type="entry name" value="DUF4241"/>
    <property type="match status" value="1"/>
</dbReference>
<dbReference type="Proteomes" id="UP000305778">
    <property type="component" value="Unassembled WGS sequence"/>
</dbReference>
<dbReference type="InterPro" id="IPR025335">
    <property type="entry name" value="DUF4241"/>
</dbReference>
<evidence type="ECO:0000313" key="1">
    <source>
        <dbReference type="EMBL" id="TKA11777.1"/>
    </source>
</evidence>
<comment type="caution">
    <text evidence="1">The sequence shown here is derived from an EMBL/GenBank/DDBJ whole genome shotgun (WGS) entry which is preliminary data.</text>
</comment>